<sequence>MAMMAGSPCRDIPMTDSPSTDTPIDTSFAGQVVLINGATGALGTATAQTLAARGATVILLGRKLDQLDRLADDINQRVLPEVPAEVRGEPPVIQPVDFSGAAPEDYATLVEGIERAFGRLDLLVHAMGTAGELAPLAQADLMKFQESLHVNLTAPFALTRSAWPLLERASRPRVLFFTDRGTDAYGSAHDIAHAGIERMIRQWAAETPRVWITGFDPGAVNSRLRHARFPGELTQDRQPPCAVMPALLDWLEHGESGAIQRLDEAPASA</sequence>
<evidence type="ECO:0000256" key="3">
    <source>
        <dbReference type="SAM" id="MobiDB-lite"/>
    </source>
</evidence>
<accession>A0A6I6CXJ0</accession>
<dbReference type="Gene3D" id="3.40.50.720">
    <property type="entry name" value="NAD(P)-binding Rossmann-like Domain"/>
    <property type="match status" value="1"/>
</dbReference>
<proteinExistence type="inferred from homology"/>
<dbReference type="PRINTS" id="PR00081">
    <property type="entry name" value="GDHRDH"/>
</dbReference>
<gene>
    <name evidence="4" type="ORF">GM160_03705</name>
</gene>
<dbReference type="Pfam" id="PF00106">
    <property type="entry name" value="adh_short"/>
    <property type="match status" value="1"/>
</dbReference>
<dbReference type="EMBL" id="CP046415">
    <property type="protein sequence ID" value="QGT78070.1"/>
    <property type="molecule type" value="Genomic_DNA"/>
</dbReference>
<dbReference type="Proteomes" id="UP000427716">
    <property type="component" value="Chromosome"/>
</dbReference>
<dbReference type="InterPro" id="IPR036291">
    <property type="entry name" value="NAD(P)-bd_dom_sf"/>
</dbReference>
<dbReference type="PANTHER" id="PTHR42901:SF1">
    <property type="entry name" value="ALCOHOL DEHYDROGENASE"/>
    <property type="match status" value="1"/>
</dbReference>
<protein>
    <submittedName>
        <fullName evidence="4">SDR family NAD(P)-dependent oxidoreductase</fullName>
    </submittedName>
</protein>
<evidence type="ECO:0000313" key="4">
    <source>
        <dbReference type="EMBL" id="QGT78070.1"/>
    </source>
</evidence>
<evidence type="ECO:0000313" key="5">
    <source>
        <dbReference type="Proteomes" id="UP000427716"/>
    </source>
</evidence>
<dbReference type="InterPro" id="IPR002347">
    <property type="entry name" value="SDR_fam"/>
</dbReference>
<dbReference type="GO" id="GO:0016491">
    <property type="term" value="F:oxidoreductase activity"/>
    <property type="evidence" value="ECO:0007669"/>
    <property type="project" value="UniProtKB-KW"/>
</dbReference>
<feature type="region of interest" description="Disordered" evidence="3">
    <location>
        <begin position="1"/>
        <end position="21"/>
    </location>
</feature>
<reference evidence="4 5" key="1">
    <citation type="submission" date="2019-11" db="EMBL/GenBank/DDBJ databases">
        <authorList>
            <person name="Zhang J."/>
            <person name="Sun C."/>
        </authorList>
    </citation>
    <scope>NUCLEOTIDE SEQUENCE [LARGE SCALE GENOMIC DNA]</scope>
    <source>
        <strain evidence="5">sp2</strain>
    </source>
</reference>
<name>A0A6I6CXJ0_9GAMM</name>
<dbReference type="KEGG" id="ghl:GM160_03705"/>
<comment type="similarity">
    <text evidence="1">Belongs to the short-chain dehydrogenases/reductases (SDR) family.</text>
</comment>
<keyword evidence="2" id="KW-0560">Oxidoreductase</keyword>
<keyword evidence="5" id="KW-1185">Reference proteome</keyword>
<dbReference type="SUPFAM" id="SSF51735">
    <property type="entry name" value="NAD(P)-binding Rossmann-fold domains"/>
    <property type="match status" value="1"/>
</dbReference>
<organism evidence="4 5">
    <name type="scientific">Guyparkeria halophila</name>
    <dbReference type="NCBI Taxonomy" id="47960"/>
    <lineage>
        <taxon>Bacteria</taxon>
        <taxon>Pseudomonadati</taxon>
        <taxon>Pseudomonadota</taxon>
        <taxon>Gammaproteobacteria</taxon>
        <taxon>Chromatiales</taxon>
        <taxon>Thioalkalibacteraceae</taxon>
        <taxon>Guyparkeria</taxon>
    </lineage>
</organism>
<evidence type="ECO:0000256" key="1">
    <source>
        <dbReference type="ARBA" id="ARBA00006484"/>
    </source>
</evidence>
<evidence type="ECO:0000256" key="2">
    <source>
        <dbReference type="ARBA" id="ARBA00023002"/>
    </source>
</evidence>
<dbReference type="AlphaFoldDB" id="A0A6I6CXJ0"/>
<dbReference type="PANTHER" id="PTHR42901">
    <property type="entry name" value="ALCOHOL DEHYDROGENASE"/>
    <property type="match status" value="1"/>
</dbReference>
<feature type="compositionally biased region" description="Low complexity" evidence="3">
    <location>
        <begin position="11"/>
        <end position="21"/>
    </location>
</feature>